<feature type="transmembrane region" description="Helical" evidence="6">
    <location>
        <begin position="178"/>
        <end position="199"/>
    </location>
</feature>
<evidence type="ECO:0000259" key="7">
    <source>
        <dbReference type="Pfam" id="PF00892"/>
    </source>
</evidence>
<dbReference type="GO" id="GO:0016020">
    <property type="term" value="C:membrane"/>
    <property type="evidence" value="ECO:0007669"/>
    <property type="project" value="UniProtKB-SubCell"/>
</dbReference>
<evidence type="ECO:0000256" key="4">
    <source>
        <dbReference type="ARBA" id="ARBA00022989"/>
    </source>
</evidence>
<keyword evidence="4 6" id="KW-1133">Transmembrane helix</keyword>
<reference evidence="8" key="1">
    <citation type="submission" date="2021-03" db="EMBL/GenBank/DDBJ databases">
        <authorList>
            <person name="Li Z."/>
            <person name="Yang C."/>
        </authorList>
    </citation>
    <scope>NUCLEOTIDE SEQUENCE</scope>
    <source>
        <strain evidence="8">Dzin_1.0</strain>
        <tissue evidence="8">Leaf</tissue>
    </source>
</reference>
<dbReference type="InterPro" id="IPR000620">
    <property type="entry name" value="EamA_dom"/>
</dbReference>
<dbReference type="Proteomes" id="UP001085076">
    <property type="component" value="Miscellaneous, Linkage group lg01"/>
</dbReference>
<feature type="transmembrane region" description="Helical" evidence="6">
    <location>
        <begin position="87"/>
        <end position="110"/>
    </location>
</feature>
<dbReference type="PANTHER" id="PTHR22911:SF6">
    <property type="entry name" value="SOLUTE CARRIER FAMILY 35 MEMBER G1"/>
    <property type="match status" value="1"/>
</dbReference>
<feature type="transmembrane region" description="Helical" evidence="6">
    <location>
        <begin position="249"/>
        <end position="269"/>
    </location>
</feature>
<feature type="transmembrane region" description="Helical" evidence="6">
    <location>
        <begin position="211"/>
        <end position="229"/>
    </location>
</feature>
<reference evidence="8" key="2">
    <citation type="journal article" date="2022" name="Hortic Res">
        <title>The genome of Dioscorea zingiberensis sheds light on the biosynthesis, origin and evolution of the medicinally important diosgenin saponins.</title>
        <authorList>
            <person name="Li Y."/>
            <person name="Tan C."/>
            <person name="Li Z."/>
            <person name="Guo J."/>
            <person name="Li S."/>
            <person name="Chen X."/>
            <person name="Wang C."/>
            <person name="Dai X."/>
            <person name="Yang H."/>
            <person name="Song W."/>
            <person name="Hou L."/>
            <person name="Xu J."/>
            <person name="Tong Z."/>
            <person name="Xu A."/>
            <person name="Yuan X."/>
            <person name="Wang W."/>
            <person name="Yang Q."/>
            <person name="Chen L."/>
            <person name="Sun Z."/>
            <person name="Wang K."/>
            <person name="Pan B."/>
            <person name="Chen J."/>
            <person name="Bao Y."/>
            <person name="Liu F."/>
            <person name="Qi X."/>
            <person name="Gang D.R."/>
            <person name="Wen J."/>
            <person name="Li J."/>
        </authorList>
    </citation>
    <scope>NUCLEOTIDE SEQUENCE</scope>
    <source>
        <strain evidence="8">Dzin_1.0</strain>
    </source>
</reference>
<accession>A0A9D5DEK4</accession>
<dbReference type="Pfam" id="PF00892">
    <property type="entry name" value="EamA"/>
    <property type="match status" value="1"/>
</dbReference>
<name>A0A9D5DEK4_9LILI</name>
<evidence type="ECO:0000256" key="2">
    <source>
        <dbReference type="ARBA" id="ARBA00007635"/>
    </source>
</evidence>
<keyword evidence="3 6" id="KW-0812">Transmembrane</keyword>
<keyword evidence="5 6" id="KW-0472">Membrane</keyword>
<sequence>MASSDAGDAGGGGGGAHVLAINGDAPAADEISPLLADPEDRSSRKMSIFSVSYPNKKRPHKEPIQRAAEMEITFINHLLWVWNGSKYSGLLCMASSSIIYLIMEVLMDIFPAGYSIPLLETVFMRCTTILILSFVWLRKTEHPIFVPKHIRNLLFMRSLVGFISLMTFIYSIQNLPRAQAVVLNFATPLIASMGARIILQEKLTLTDAGGLTCSFVGLLFISQPVLVTREIPYGVVEPRDTNVTKGRHLIYPLLVGIVSSTTGGISYCLIRAGAKASDQPLYTVLSFGILASPISAIFTFTWQEFVLPNLSTFLLMIVLGILAFFAEISLARGLQLSKICKSTNILYIKVLISQVCGMTFMGLTPSFNRLIGCLLIFVSVCSTVYTGPDKDSG</sequence>
<evidence type="ECO:0000313" key="8">
    <source>
        <dbReference type="EMBL" id="KAJ0989558.1"/>
    </source>
</evidence>
<comment type="caution">
    <text evidence="8">The sequence shown here is derived from an EMBL/GenBank/DDBJ whole genome shotgun (WGS) entry which is preliminary data.</text>
</comment>
<evidence type="ECO:0000256" key="5">
    <source>
        <dbReference type="ARBA" id="ARBA00023136"/>
    </source>
</evidence>
<feature type="transmembrane region" description="Helical" evidence="6">
    <location>
        <begin position="281"/>
        <end position="301"/>
    </location>
</feature>
<comment type="subcellular location">
    <subcellularLocation>
        <location evidence="1">Membrane</location>
        <topology evidence="1">Multi-pass membrane protein</topology>
    </subcellularLocation>
</comment>
<organism evidence="8 9">
    <name type="scientific">Dioscorea zingiberensis</name>
    <dbReference type="NCBI Taxonomy" id="325984"/>
    <lineage>
        <taxon>Eukaryota</taxon>
        <taxon>Viridiplantae</taxon>
        <taxon>Streptophyta</taxon>
        <taxon>Embryophyta</taxon>
        <taxon>Tracheophyta</taxon>
        <taxon>Spermatophyta</taxon>
        <taxon>Magnoliopsida</taxon>
        <taxon>Liliopsida</taxon>
        <taxon>Dioscoreales</taxon>
        <taxon>Dioscoreaceae</taxon>
        <taxon>Dioscorea</taxon>
    </lineage>
</organism>
<feature type="transmembrane region" description="Helical" evidence="6">
    <location>
        <begin position="369"/>
        <end position="387"/>
    </location>
</feature>
<evidence type="ECO:0000313" key="9">
    <source>
        <dbReference type="Proteomes" id="UP001085076"/>
    </source>
</evidence>
<feature type="transmembrane region" description="Helical" evidence="6">
    <location>
        <begin position="116"/>
        <end position="137"/>
    </location>
</feature>
<evidence type="ECO:0000256" key="6">
    <source>
        <dbReference type="SAM" id="Phobius"/>
    </source>
</evidence>
<evidence type="ECO:0000256" key="1">
    <source>
        <dbReference type="ARBA" id="ARBA00004141"/>
    </source>
</evidence>
<dbReference type="AlphaFoldDB" id="A0A9D5DEK4"/>
<dbReference type="OrthoDB" id="306876at2759"/>
<evidence type="ECO:0000256" key="3">
    <source>
        <dbReference type="ARBA" id="ARBA00022692"/>
    </source>
</evidence>
<dbReference type="SUPFAM" id="SSF103481">
    <property type="entry name" value="Multidrug resistance efflux transporter EmrE"/>
    <property type="match status" value="2"/>
</dbReference>
<keyword evidence="9" id="KW-1185">Reference proteome</keyword>
<protein>
    <recommendedName>
        <fullName evidence="7">EamA domain-containing protein</fullName>
    </recommendedName>
</protein>
<feature type="domain" description="EamA" evidence="7">
    <location>
        <begin position="88"/>
        <end position="222"/>
    </location>
</feature>
<dbReference type="InterPro" id="IPR037185">
    <property type="entry name" value="EmrE-like"/>
</dbReference>
<dbReference type="EMBL" id="JAGGNH010000001">
    <property type="protein sequence ID" value="KAJ0989558.1"/>
    <property type="molecule type" value="Genomic_DNA"/>
</dbReference>
<proteinExistence type="inferred from homology"/>
<feature type="transmembrane region" description="Helical" evidence="6">
    <location>
        <begin position="313"/>
        <end position="334"/>
    </location>
</feature>
<feature type="transmembrane region" description="Helical" evidence="6">
    <location>
        <begin position="149"/>
        <end position="172"/>
    </location>
</feature>
<gene>
    <name evidence="8" type="ORF">J5N97_007914</name>
</gene>
<dbReference type="PANTHER" id="PTHR22911">
    <property type="entry name" value="ACYL-MALONYL CONDENSING ENZYME-RELATED"/>
    <property type="match status" value="1"/>
</dbReference>
<comment type="similarity">
    <text evidence="2">Belongs to the drug/metabolite transporter (DMT) superfamily. Plant drug/metabolite exporter (P-DME) (TC 2.A.7.4) family.</text>
</comment>